<sequence>MKASSISSTGEDSARFHFLGTFRLITEKNMSPFFVASTTDGFISTITCFSYWMQSKKYTRLDAGLKSRSLQDECRLISWKFFFQTQQQGHEKAEEPSSPYIVRRLLPSRDHVQMSMLCCELGRPSW</sequence>
<comment type="caution">
    <text evidence="2">The sequence shown here is derived from an EMBL/GenBank/DDBJ whole genome shotgun (WGS) entry which is preliminary data.</text>
</comment>
<name>A0A8X6V2V3_TRICX</name>
<dbReference type="EMBL" id="BMAU01021233">
    <property type="protein sequence ID" value="GFY02587.1"/>
    <property type="molecule type" value="Genomic_DNA"/>
</dbReference>
<organism evidence="2 3">
    <name type="scientific">Trichonephila clavipes</name>
    <name type="common">Golden silk orbweaver</name>
    <name type="synonym">Nephila clavipes</name>
    <dbReference type="NCBI Taxonomy" id="2585209"/>
    <lineage>
        <taxon>Eukaryota</taxon>
        <taxon>Metazoa</taxon>
        <taxon>Ecdysozoa</taxon>
        <taxon>Arthropoda</taxon>
        <taxon>Chelicerata</taxon>
        <taxon>Arachnida</taxon>
        <taxon>Araneae</taxon>
        <taxon>Araneomorphae</taxon>
        <taxon>Entelegynae</taxon>
        <taxon>Araneoidea</taxon>
        <taxon>Nephilidae</taxon>
        <taxon>Trichonephila</taxon>
    </lineage>
</organism>
<evidence type="ECO:0000313" key="2">
    <source>
        <dbReference type="EMBL" id="GFY02587.1"/>
    </source>
</evidence>
<reference evidence="2" key="1">
    <citation type="submission" date="2020-08" db="EMBL/GenBank/DDBJ databases">
        <title>Multicomponent nature underlies the extraordinary mechanical properties of spider dragline silk.</title>
        <authorList>
            <person name="Kono N."/>
            <person name="Nakamura H."/>
            <person name="Mori M."/>
            <person name="Yoshida Y."/>
            <person name="Ohtoshi R."/>
            <person name="Malay A.D."/>
            <person name="Moran D.A.P."/>
            <person name="Tomita M."/>
            <person name="Numata K."/>
            <person name="Arakawa K."/>
        </authorList>
    </citation>
    <scope>NUCLEOTIDE SEQUENCE</scope>
</reference>
<dbReference type="AlphaFoldDB" id="A0A8X6V2V3"/>
<feature type="transmembrane region" description="Helical" evidence="1">
    <location>
        <begin position="33"/>
        <end position="52"/>
    </location>
</feature>
<keyword evidence="1" id="KW-0812">Transmembrane</keyword>
<accession>A0A8X6V2V3</accession>
<keyword evidence="1" id="KW-1133">Transmembrane helix</keyword>
<keyword evidence="3" id="KW-1185">Reference proteome</keyword>
<dbReference type="Proteomes" id="UP000887159">
    <property type="component" value="Unassembled WGS sequence"/>
</dbReference>
<protein>
    <submittedName>
        <fullName evidence="2">Uncharacterized protein</fullName>
    </submittedName>
</protein>
<evidence type="ECO:0000313" key="3">
    <source>
        <dbReference type="Proteomes" id="UP000887159"/>
    </source>
</evidence>
<proteinExistence type="predicted"/>
<gene>
    <name evidence="2" type="ORF">TNCV_3504671</name>
</gene>
<evidence type="ECO:0000256" key="1">
    <source>
        <dbReference type="SAM" id="Phobius"/>
    </source>
</evidence>
<keyword evidence="1" id="KW-0472">Membrane</keyword>